<dbReference type="RefSeq" id="WP_215787306.1">
    <property type="nucleotide sequence ID" value="NZ_JAHKKG010000004.1"/>
</dbReference>
<dbReference type="Pfam" id="PF00512">
    <property type="entry name" value="HisKA"/>
    <property type="match status" value="1"/>
</dbReference>
<dbReference type="PANTHER" id="PTHR45436">
    <property type="entry name" value="SENSOR HISTIDINE KINASE YKOH"/>
    <property type="match status" value="1"/>
</dbReference>
<evidence type="ECO:0000259" key="12">
    <source>
        <dbReference type="PROSITE" id="PS50109"/>
    </source>
</evidence>
<dbReference type="InterPro" id="IPR003660">
    <property type="entry name" value="HAMP_dom"/>
</dbReference>
<evidence type="ECO:0000256" key="8">
    <source>
        <dbReference type="ARBA" id="ARBA00022989"/>
    </source>
</evidence>
<reference evidence="14 15" key="1">
    <citation type="submission" date="2021-06" db="EMBL/GenBank/DDBJ databases">
        <title>Actinoplanes lichenicola sp. nov., and Actinoplanes ovalisporus sp. nov., isolated from lichen in Thailand.</title>
        <authorList>
            <person name="Saeng-In P."/>
            <person name="Kanchanasin P."/>
            <person name="Yuki M."/>
            <person name="Kudo T."/>
            <person name="Ohkuma M."/>
            <person name="Phongsopitanun W."/>
            <person name="Tanasupawat S."/>
        </authorList>
    </citation>
    <scope>NUCLEOTIDE SEQUENCE [LARGE SCALE GENOMIC DNA]</scope>
    <source>
        <strain evidence="14 15">NBRC 110975</strain>
    </source>
</reference>
<dbReference type="EC" id="2.7.13.3" evidence="3"/>
<dbReference type="PROSITE" id="PS50109">
    <property type="entry name" value="HIS_KIN"/>
    <property type="match status" value="1"/>
</dbReference>
<name>A0ABS5YM85_9ACTN</name>
<dbReference type="InterPro" id="IPR050428">
    <property type="entry name" value="TCS_sensor_his_kinase"/>
</dbReference>
<dbReference type="SUPFAM" id="SSF55874">
    <property type="entry name" value="ATPase domain of HSP90 chaperone/DNA topoisomerase II/histidine kinase"/>
    <property type="match status" value="1"/>
</dbReference>
<dbReference type="Gene3D" id="3.30.565.10">
    <property type="entry name" value="Histidine kinase-like ATPase, C-terminal domain"/>
    <property type="match status" value="1"/>
</dbReference>
<protein>
    <recommendedName>
        <fullName evidence="3">histidine kinase</fullName>
        <ecNumber evidence="3">2.7.13.3</ecNumber>
    </recommendedName>
</protein>
<dbReference type="PRINTS" id="PR00344">
    <property type="entry name" value="BCTRLSENSOR"/>
</dbReference>
<evidence type="ECO:0000256" key="5">
    <source>
        <dbReference type="ARBA" id="ARBA00022679"/>
    </source>
</evidence>
<proteinExistence type="predicted"/>
<gene>
    <name evidence="14" type="ORF">KOI35_13810</name>
</gene>
<feature type="transmembrane region" description="Helical" evidence="11">
    <location>
        <begin position="7"/>
        <end position="31"/>
    </location>
</feature>
<feature type="transmembrane region" description="Helical" evidence="11">
    <location>
        <begin position="60"/>
        <end position="83"/>
    </location>
</feature>
<dbReference type="Gene3D" id="6.10.340.10">
    <property type="match status" value="1"/>
</dbReference>
<dbReference type="InterPro" id="IPR036097">
    <property type="entry name" value="HisK_dim/P_sf"/>
</dbReference>
<dbReference type="CDD" id="cd06225">
    <property type="entry name" value="HAMP"/>
    <property type="match status" value="1"/>
</dbReference>
<keyword evidence="4" id="KW-0597">Phosphoprotein</keyword>
<evidence type="ECO:0000259" key="13">
    <source>
        <dbReference type="PROSITE" id="PS50885"/>
    </source>
</evidence>
<evidence type="ECO:0000313" key="14">
    <source>
        <dbReference type="EMBL" id="MBU2664574.1"/>
    </source>
</evidence>
<dbReference type="SUPFAM" id="SSF47384">
    <property type="entry name" value="Homodimeric domain of signal transducing histidine kinase"/>
    <property type="match status" value="1"/>
</dbReference>
<evidence type="ECO:0000256" key="7">
    <source>
        <dbReference type="ARBA" id="ARBA00022777"/>
    </source>
</evidence>
<evidence type="ECO:0000256" key="11">
    <source>
        <dbReference type="SAM" id="Phobius"/>
    </source>
</evidence>
<dbReference type="SMART" id="SM00304">
    <property type="entry name" value="HAMP"/>
    <property type="match status" value="1"/>
</dbReference>
<dbReference type="SUPFAM" id="SSF158472">
    <property type="entry name" value="HAMP domain-like"/>
    <property type="match status" value="1"/>
</dbReference>
<evidence type="ECO:0000256" key="10">
    <source>
        <dbReference type="ARBA" id="ARBA00023136"/>
    </source>
</evidence>
<dbReference type="Pfam" id="PF02518">
    <property type="entry name" value="HATPase_c"/>
    <property type="match status" value="1"/>
</dbReference>
<keyword evidence="7" id="KW-0418">Kinase</keyword>
<comment type="catalytic activity">
    <reaction evidence="1">
        <text>ATP + protein L-histidine = ADP + protein N-phospho-L-histidine.</text>
        <dbReference type="EC" id="2.7.13.3"/>
    </reaction>
</comment>
<keyword evidence="10 11" id="KW-0472">Membrane</keyword>
<dbReference type="EMBL" id="JAHKKG010000004">
    <property type="protein sequence ID" value="MBU2664574.1"/>
    <property type="molecule type" value="Genomic_DNA"/>
</dbReference>
<dbReference type="InterPro" id="IPR003594">
    <property type="entry name" value="HATPase_dom"/>
</dbReference>
<evidence type="ECO:0000313" key="15">
    <source>
        <dbReference type="Proteomes" id="UP001519654"/>
    </source>
</evidence>
<evidence type="ECO:0000256" key="2">
    <source>
        <dbReference type="ARBA" id="ARBA00004236"/>
    </source>
</evidence>
<keyword evidence="15" id="KW-1185">Reference proteome</keyword>
<dbReference type="InterPro" id="IPR005467">
    <property type="entry name" value="His_kinase_dom"/>
</dbReference>
<dbReference type="CDD" id="cd00082">
    <property type="entry name" value="HisKA"/>
    <property type="match status" value="1"/>
</dbReference>
<feature type="domain" description="HAMP" evidence="13">
    <location>
        <begin position="84"/>
        <end position="137"/>
    </location>
</feature>
<keyword evidence="5" id="KW-0808">Transferase</keyword>
<dbReference type="CDD" id="cd00075">
    <property type="entry name" value="HATPase"/>
    <property type="match status" value="1"/>
</dbReference>
<organism evidence="14 15">
    <name type="scientific">Paractinoplanes bogorensis</name>
    <dbReference type="NCBI Taxonomy" id="1610840"/>
    <lineage>
        <taxon>Bacteria</taxon>
        <taxon>Bacillati</taxon>
        <taxon>Actinomycetota</taxon>
        <taxon>Actinomycetes</taxon>
        <taxon>Micromonosporales</taxon>
        <taxon>Micromonosporaceae</taxon>
        <taxon>Paractinoplanes</taxon>
    </lineage>
</organism>
<dbReference type="InterPro" id="IPR003661">
    <property type="entry name" value="HisK_dim/P_dom"/>
</dbReference>
<feature type="domain" description="Histidine kinase" evidence="12">
    <location>
        <begin position="145"/>
        <end position="354"/>
    </location>
</feature>
<keyword evidence="8 11" id="KW-1133">Transmembrane helix</keyword>
<comment type="subcellular location">
    <subcellularLocation>
        <location evidence="2">Cell membrane</location>
    </subcellularLocation>
</comment>
<keyword evidence="9" id="KW-0902">Two-component regulatory system</keyword>
<evidence type="ECO:0000256" key="9">
    <source>
        <dbReference type="ARBA" id="ARBA00023012"/>
    </source>
</evidence>
<evidence type="ECO:0000256" key="4">
    <source>
        <dbReference type="ARBA" id="ARBA00022553"/>
    </source>
</evidence>
<dbReference type="Proteomes" id="UP001519654">
    <property type="component" value="Unassembled WGS sequence"/>
</dbReference>
<evidence type="ECO:0000256" key="1">
    <source>
        <dbReference type="ARBA" id="ARBA00000085"/>
    </source>
</evidence>
<dbReference type="SMART" id="SM00388">
    <property type="entry name" value="HisKA"/>
    <property type="match status" value="1"/>
</dbReference>
<dbReference type="Pfam" id="PF00672">
    <property type="entry name" value="HAMP"/>
    <property type="match status" value="1"/>
</dbReference>
<dbReference type="Gene3D" id="1.10.287.130">
    <property type="match status" value="1"/>
</dbReference>
<evidence type="ECO:0000256" key="6">
    <source>
        <dbReference type="ARBA" id="ARBA00022692"/>
    </source>
</evidence>
<sequence>MGVRMRYTFLYGAMFFFSALGLLAITAGLGLRDTRQSVPVGSGPIQEQLASADAAATRQFVVGAVVALAAMLLVSLVMGRAVADRVLRPLRTITAATRRITADNLHSRLAVKGPSDEVKDLADTIDELLGRLEESFAAQRRFVADASHELRTPLATMRASLDVALAKPDPVPAPLAERLRGSLDDMDSLLDGLLLLARAQHGALDDREVIDLAALAGESLSSRSAALQALAPRVALPAELLTLGNPVLVARLVDNIINNAVTHNVPGGGIWISGAASESSVVLIVESDGPVLSASSLARLGRPFQRIAAARTGPGTGLGLAIVAAVTSAHGGVLDLTPRPAGGLRLSVSLPAAVATGSVGPGIRRPAAEARS</sequence>
<accession>A0ABS5YM85</accession>
<dbReference type="PROSITE" id="PS50885">
    <property type="entry name" value="HAMP"/>
    <property type="match status" value="1"/>
</dbReference>
<comment type="caution">
    <text evidence="14">The sequence shown here is derived from an EMBL/GenBank/DDBJ whole genome shotgun (WGS) entry which is preliminary data.</text>
</comment>
<dbReference type="InterPro" id="IPR004358">
    <property type="entry name" value="Sig_transdc_His_kin-like_C"/>
</dbReference>
<evidence type="ECO:0000256" key="3">
    <source>
        <dbReference type="ARBA" id="ARBA00012438"/>
    </source>
</evidence>
<dbReference type="PANTHER" id="PTHR45436:SF5">
    <property type="entry name" value="SENSOR HISTIDINE KINASE TRCS"/>
    <property type="match status" value="1"/>
</dbReference>
<dbReference type="InterPro" id="IPR036890">
    <property type="entry name" value="HATPase_C_sf"/>
</dbReference>
<dbReference type="SMART" id="SM00387">
    <property type="entry name" value="HATPase_c"/>
    <property type="match status" value="1"/>
</dbReference>
<keyword evidence="6 11" id="KW-0812">Transmembrane</keyword>